<name>A0A1R3G058_9ROSI</name>
<dbReference type="EMBL" id="AWUE01024151">
    <property type="protein sequence ID" value="OMO51474.1"/>
    <property type="molecule type" value="Genomic_DNA"/>
</dbReference>
<evidence type="ECO:0000313" key="3">
    <source>
        <dbReference type="Proteomes" id="UP000187203"/>
    </source>
</evidence>
<evidence type="ECO:0000256" key="1">
    <source>
        <dbReference type="SAM" id="MobiDB-lite"/>
    </source>
</evidence>
<proteinExistence type="predicted"/>
<protein>
    <submittedName>
        <fullName evidence="2">Uncharacterized protein</fullName>
    </submittedName>
</protein>
<feature type="region of interest" description="Disordered" evidence="1">
    <location>
        <begin position="27"/>
        <end position="53"/>
    </location>
</feature>
<accession>A0A1R3G058</accession>
<dbReference type="AlphaFoldDB" id="A0A1R3G058"/>
<evidence type="ECO:0000313" key="2">
    <source>
        <dbReference type="EMBL" id="OMO51474.1"/>
    </source>
</evidence>
<sequence length="53" mass="6231">MLLQWLRQSRQQLSKQLLCQDYLSLRRGGGDTGGGEPSMEAPPRWNRKYCKRH</sequence>
<keyword evidence="3" id="KW-1185">Reference proteome</keyword>
<organism evidence="2 3">
    <name type="scientific">Corchorus olitorius</name>
    <dbReference type="NCBI Taxonomy" id="93759"/>
    <lineage>
        <taxon>Eukaryota</taxon>
        <taxon>Viridiplantae</taxon>
        <taxon>Streptophyta</taxon>
        <taxon>Embryophyta</taxon>
        <taxon>Tracheophyta</taxon>
        <taxon>Spermatophyta</taxon>
        <taxon>Magnoliopsida</taxon>
        <taxon>eudicotyledons</taxon>
        <taxon>Gunneridae</taxon>
        <taxon>Pentapetalae</taxon>
        <taxon>rosids</taxon>
        <taxon>malvids</taxon>
        <taxon>Malvales</taxon>
        <taxon>Malvaceae</taxon>
        <taxon>Grewioideae</taxon>
        <taxon>Apeibeae</taxon>
        <taxon>Corchorus</taxon>
    </lineage>
</organism>
<comment type="caution">
    <text evidence="2">The sequence shown here is derived from an EMBL/GenBank/DDBJ whole genome shotgun (WGS) entry which is preliminary data.</text>
</comment>
<reference evidence="3" key="1">
    <citation type="submission" date="2013-09" db="EMBL/GenBank/DDBJ databases">
        <title>Corchorus olitorius genome sequencing.</title>
        <authorList>
            <person name="Alam M."/>
            <person name="Haque M.S."/>
            <person name="Islam M.S."/>
            <person name="Emdad E.M."/>
            <person name="Islam M.M."/>
            <person name="Ahmed B."/>
            <person name="Halim A."/>
            <person name="Hossen Q.M.M."/>
            <person name="Hossain M.Z."/>
            <person name="Ahmed R."/>
            <person name="Khan M.M."/>
            <person name="Islam R."/>
            <person name="Rashid M.M."/>
            <person name="Khan S.A."/>
            <person name="Rahman M.S."/>
            <person name="Alam M."/>
            <person name="Yahiya A.S."/>
            <person name="Khan M.S."/>
            <person name="Azam M.S."/>
            <person name="Haque T."/>
            <person name="Lashkar M.Z.H."/>
            <person name="Akhand A.I."/>
            <person name="Morshed G."/>
            <person name="Roy S."/>
            <person name="Uddin K.S."/>
            <person name="Rabeya T."/>
            <person name="Hossain A.S."/>
            <person name="Chowdhury A."/>
            <person name="Snigdha A.R."/>
            <person name="Mortoza M.S."/>
            <person name="Matin S.A."/>
            <person name="Hoque S.M.E."/>
            <person name="Islam M.K."/>
            <person name="Roy D.K."/>
            <person name="Haider R."/>
            <person name="Moosa M.M."/>
            <person name="Elias S.M."/>
            <person name="Hasan A.M."/>
            <person name="Jahan S."/>
            <person name="Shafiuddin M."/>
            <person name="Mahmood N."/>
            <person name="Shommy N.S."/>
        </authorList>
    </citation>
    <scope>NUCLEOTIDE SEQUENCE [LARGE SCALE GENOMIC DNA]</scope>
    <source>
        <strain evidence="3">cv. O-4</strain>
    </source>
</reference>
<dbReference type="Proteomes" id="UP000187203">
    <property type="component" value="Unassembled WGS sequence"/>
</dbReference>
<gene>
    <name evidence="2" type="ORF">COLO4_37648</name>
</gene>